<organism evidence="2 3">
    <name type="scientific">Vibrio bivalvicida</name>
    <dbReference type="NCBI Taxonomy" id="1276888"/>
    <lineage>
        <taxon>Bacteria</taxon>
        <taxon>Pseudomonadati</taxon>
        <taxon>Pseudomonadota</taxon>
        <taxon>Gammaproteobacteria</taxon>
        <taxon>Vibrionales</taxon>
        <taxon>Vibrionaceae</taxon>
        <taxon>Vibrio</taxon>
        <taxon>Vibrio oreintalis group</taxon>
    </lineage>
</organism>
<evidence type="ECO:0000256" key="1">
    <source>
        <dbReference type="SAM" id="Phobius"/>
    </source>
</evidence>
<keyword evidence="3" id="KW-1185">Reference proteome</keyword>
<feature type="transmembrane region" description="Helical" evidence="1">
    <location>
        <begin position="6"/>
        <end position="27"/>
    </location>
</feature>
<evidence type="ECO:0000313" key="3">
    <source>
        <dbReference type="Proteomes" id="UP001569151"/>
    </source>
</evidence>
<accession>A0ABV4MKW2</accession>
<keyword evidence="1" id="KW-0812">Transmembrane</keyword>
<keyword evidence="1" id="KW-1133">Transmembrane helix</keyword>
<name>A0ABV4MKW2_9VIBR</name>
<dbReference type="RefSeq" id="WP_371719530.1">
    <property type="nucleotide sequence ID" value="NZ_JBGOOF010000025.1"/>
</dbReference>
<keyword evidence="1" id="KW-0472">Membrane</keyword>
<protein>
    <submittedName>
        <fullName evidence="2">Uncharacterized protein</fullName>
    </submittedName>
</protein>
<evidence type="ECO:0000313" key="2">
    <source>
        <dbReference type="EMBL" id="MEZ8210218.1"/>
    </source>
</evidence>
<sequence length="107" mass="12184">MLLMLVFLIVTLSSIPLPASLMLIYLLGKLAATKVDLLPTMQGEVEFISPTRYKTAQGVNHIRTVNYVAMAFGLLITRSDNKREILWRDSLPEASYRHIVVMLKREH</sequence>
<gene>
    <name evidence="2" type="ORF">ACED39_15675</name>
</gene>
<proteinExistence type="predicted"/>
<comment type="caution">
    <text evidence="2">The sequence shown here is derived from an EMBL/GenBank/DDBJ whole genome shotgun (WGS) entry which is preliminary data.</text>
</comment>
<dbReference type="EMBL" id="JBGOOS010000024">
    <property type="protein sequence ID" value="MEZ8210218.1"/>
    <property type="molecule type" value="Genomic_DNA"/>
</dbReference>
<dbReference type="Proteomes" id="UP001569151">
    <property type="component" value="Unassembled WGS sequence"/>
</dbReference>
<reference evidence="2 3" key="1">
    <citation type="submission" date="2024-06" db="EMBL/GenBank/DDBJ databases">
        <authorList>
            <person name="Steensen K."/>
            <person name="Seneca J."/>
            <person name="Bartlau N."/>
            <person name="Yu A.X."/>
            <person name="Polz M.F."/>
        </authorList>
    </citation>
    <scope>NUCLEOTIDE SEQUENCE [LARGE SCALE GENOMIC DNA]</scope>
    <source>
        <strain evidence="2 3">1F146</strain>
    </source>
</reference>